<comment type="similarity">
    <text evidence="1">Belongs to the peptidase S33 family.</text>
</comment>
<evidence type="ECO:0000256" key="1">
    <source>
        <dbReference type="ARBA" id="ARBA00010088"/>
    </source>
</evidence>
<gene>
    <name evidence="4" type="ORF">GCM10009844_32650</name>
</gene>
<keyword evidence="2" id="KW-0378">Hydrolase</keyword>
<dbReference type="Pfam" id="PF00561">
    <property type="entry name" value="Abhydrolase_1"/>
    <property type="match status" value="1"/>
</dbReference>
<evidence type="ECO:0000259" key="3">
    <source>
        <dbReference type="Pfam" id="PF00561"/>
    </source>
</evidence>
<dbReference type="InterPro" id="IPR051601">
    <property type="entry name" value="Serine_prot/Carboxylest_S33"/>
</dbReference>
<dbReference type="InterPro" id="IPR002410">
    <property type="entry name" value="Peptidase_S33"/>
</dbReference>
<organism evidence="4 5">
    <name type="scientific">Nocardioides koreensis</name>
    <dbReference type="NCBI Taxonomy" id="433651"/>
    <lineage>
        <taxon>Bacteria</taxon>
        <taxon>Bacillati</taxon>
        <taxon>Actinomycetota</taxon>
        <taxon>Actinomycetes</taxon>
        <taxon>Propionibacteriales</taxon>
        <taxon>Nocardioidaceae</taxon>
        <taxon>Nocardioides</taxon>
    </lineage>
</organism>
<proteinExistence type="inferred from homology"/>
<sequence length="232" mass="25595">MESRFVDVEGTALHVGVTGDGPDILVLTGGPGCVQYLESDEIAVPGHRSWYPEPRGVGRSGGGRHDMERAIADLEAIRRAMGVVAWVVLGHSWGSDLAVRYAVEHPDVVKGVVGIAGRGAQRDRTWSEIYEAGQATEPVVEIDMSEEVWSSLSQSFTDWIHRPDLWRGLADCVVPMHFIAAGDDIRPSWPLRQLATLVRHGRFSIVPDVPHDFWWTAPDIWIKTVKRACAGL</sequence>
<dbReference type="EMBL" id="BAAAQR010000011">
    <property type="protein sequence ID" value="GAA2151035.1"/>
    <property type="molecule type" value="Genomic_DNA"/>
</dbReference>
<keyword evidence="5" id="KW-1185">Reference proteome</keyword>
<comment type="caution">
    <text evidence="4">The sequence shown here is derived from an EMBL/GenBank/DDBJ whole genome shotgun (WGS) entry which is preliminary data.</text>
</comment>
<evidence type="ECO:0000313" key="5">
    <source>
        <dbReference type="Proteomes" id="UP001501771"/>
    </source>
</evidence>
<dbReference type="InterPro" id="IPR000073">
    <property type="entry name" value="AB_hydrolase_1"/>
</dbReference>
<reference evidence="5" key="1">
    <citation type="journal article" date="2019" name="Int. J. Syst. Evol. Microbiol.">
        <title>The Global Catalogue of Microorganisms (GCM) 10K type strain sequencing project: providing services to taxonomists for standard genome sequencing and annotation.</title>
        <authorList>
            <consortium name="The Broad Institute Genomics Platform"/>
            <consortium name="The Broad Institute Genome Sequencing Center for Infectious Disease"/>
            <person name="Wu L."/>
            <person name="Ma J."/>
        </authorList>
    </citation>
    <scope>NUCLEOTIDE SEQUENCE [LARGE SCALE GENOMIC DNA]</scope>
    <source>
        <strain evidence="5">JCM 16022</strain>
    </source>
</reference>
<dbReference type="PRINTS" id="PR00793">
    <property type="entry name" value="PROAMNOPTASE"/>
</dbReference>
<dbReference type="InterPro" id="IPR029058">
    <property type="entry name" value="AB_hydrolase_fold"/>
</dbReference>
<dbReference type="PANTHER" id="PTHR43248">
    <property type="entry name" value="2-SUCCINYL-6-HYDROXY-2,4-CYCLOHEXADIENE-1-CARBOXYLATE SYNTHASE"/>
    <property type="match status" value="1"/>
</dbReference>
<dbReference type="SUPFAM" id="SSF53474">
    <property type="entry name" value="alpha/beta-Hydrolases"/>
    <property type="match status" value="1"/>
</dbReference>
<dbReference type="Gene3D" id="3.40.50.1820">
    <property type="entry name" value="alpha/beta hydrolase"/>
    <property type="match status" value="1"/>
</dbReference>
<evidence type="ECO:0000256" key="2">
    <source>
        <dbReference type="ARBA" id="ARBA00022801"/>
    </source>
</evidence>
<feature type="domain" description="AB hydrolase-1" evidence="3">
    <location>
        <begin position="24"/>
        <end position="117"/>
    </location>
</feature>
<protein>
    <recommendedName>
        <fullName evidence="3">AB hydrolase-1 domain-containing protein</fullName>
    </recommendedName>
</protein>
<name>A0ABP5LSG2_9ACTN</name>
<accession>A0ABP5LSG2</accession>
<dbReference type="RefSeq" id="WP_344154552.1">
    <property type="nucleotide sequence ID" value="NZ_BAAAQR010000011.1"/>
</dbReference>
<dbReference type="Proteomes" id="UP001501771">
    <property type="component" value="Unassembled WGS sequence"/>
</dbReference>
<evidence type="ECO:0000313" key="4">
    <source>
        <dbReference type="EMBL" id="GAA2151035.1"/>
    </source>
</evidence>